<accession>A0AAV4VK13</accession>
<name>A0AAV4VK13_9ARAC</name>
<dbReference type="EMBL" id="BPLQ01013114">
    <property type="protein sequence ID" value="GIY69873.1"/>
    <property type="molecule type" value="Genomic_DNA"/>
</dbReference>
<protein>
    <submittedName>
        <fullName evidence="1">Uncharacterized protein</fullName>
    </submittedName>
</protein>
<gene>
    <name evidence="1" type="ORF">CDAR_174291</name>
</gene>
<organism evidence="1 2">
    <name type="scientific">Caerostris darwini</name>
    <dbReference type="NCBI Taxonomy" id="1538125"/>
    <lineage>
        <taxon>Eukaryota</taxon>
        <taxon>Metazoa</taxon>
        <taxon>Ecdysozoa</taxon>
        <taxon>Arthropoda</taxon>
        <taxon>Chelicerata</taxon>
        <taxon>Arachnida</taxon>
        <taxon>Araneae</taxon>
        <taxon>Araneomorphae</taxon>
        <taxon>Entelegynae</taxon>
        <taxon>Araneoidea</taxon>
        <taxon>Araneidae</taxon>
        <taxon>Caerostris</taxon>
    </lineage>
</organism>
<proteinExistence type="predicted"/>
<sequence length="105" mass="12417">MMLWLIHPPFSHSECFKITKTIKEINDAPVNRQPHLHSLTLPPTFLSTSKFVTITWIVTIYYDLKCIACLWDRVLKQNVDQDWSQWKPLSSWAQWELYPLDGNNS</sequence>
<keyword evidence="2" id="KW-1185">Reference proteome</keyword>
<evidence type="ECO:0000313" key="1">
    <source>
        <dbReference type="EMBL" id="GIY69873.1"/>
    </source>
</evidence>
<reference evidence="1 2" key="1">
    <citation type="submission" date="2021-06" db="EMBL/GenBank/DDBJ databases">
        <title>Caerostris darwini draft genome.</title>
        <authorList>
            <person name="Kono N."/>
            <person name="Arakawa K."/>
        </authorList>
    </citation>
    <scope>NUCLEOTIDE SEQUENCE [LARGE SCALE GENOMIC DNA]</scope>
</reference>
<dbReference type="Proteomes" id="UP001054837">
    <property type="component" value="Unassembled WGS sequence"/>
</dbReference>
<dbReference type="AlphaFoldDB" id="A0AAV4VK13"/>
<evidence type="ECO:0000313" key="2">
    <source>
        <dbReference type="Proteomes" id="UP001054837"/>
    </source>
</evidence>
<comment type="caution">
    <text evidence="1">The sequence shown here is derived from an EMBL/GenBank/DDBJ whole genome shotgun (WGS) entry which is preliminary data.</text>
</comment>